<dbReference type="InterPro" id="IPR022615">
    <property type="entry name" value="NqrA_C_domain"/>
</dbReference>
<dbReference type="Pfam" id="PF24836">
    <property type="entry name" value="NQRA_2nd"/>
    <property type="match status" value="1"/>
</dbReference>
<sequence>MSKHFKLKRGLDIRLKGAAEAVLEKAEAPKTVALKPTDFPGLTPKLSVKADAPVKAGDALFFDKYHPEILFTSPVSGTVKLVNRGERRKILEVVVEADGKAEFKAFTKADPLKLSREEICGQLLQSGIWPFIRQRPYGTTAKPADQPKNIFVSGFDSSPLAPDYDFIFQNDKSALQTGINALSKLTEGSVFLGLSPKQTNGVFSGLKNVTVNTFAGPHPAGNVGVQLHHVSPINKGDLVWTVSPQAVVYIGRLFETGMLDLSKTIALTGSEVKSPKYYKTIHGAEVCGLLKGKTKHETHERYISGNVLTGTKVDLDDFLGFFDQQITVIPEGDDYEFIGWADPGINKFSASKAFLSSLLPKKEYTLNANMNGGERAFVLSGQYEKYLPMDILPVFLLKAILANDIDKMEQLGIYELVEEDLALCEYACTSKIKVQDILREGINVMVKELG</sequence>
<comment type="catalytic activity">
    <reaction evidence="8">
        <text>a ubiquinone + n Na(+)(in) + NADH + H(+) = a ubiquinol + n Na(+)(out) + NAD(+)</text>
        <dbReference type="Rhea" id="RHEA:47748"/>
        <dbReference type="Rhea" id="RHEA-COMP:9565"/>
        <dbReference type="Rhea" id="RHEA-COMP:9566"/>
        <dbReference type="ChEBI" id="CHEBI:15378"/>
        <dbReference type="ChEBI" id="CHEBI:16389"/>
        <dbReference type="ChEBI" id="CHEBI:17976"/>
        <dbReference type="ChEBI" id="CHEBI:29101"/>
        <dbReference type="ChEBI" id="CHEBI:57540"/>
        <dbReference type="ChEBI" id="CHEBI:57945"/>
        <dbReference type="EC" id="7.2.1.1"/>
    </reaction>
</comment>
<reference evidence="12" key="1">
    <citation type="submission" date="2022-10" db="EMBL/GenBank/DDBJ databases">
        <title>Gaoshiqiia sediminis gen. nov., sp. nov., isolated from coastal sediment.</title>
        <authorList>
            <person name="Yu W.X."/>
            <person name="Mu D.S."/>
            <person name="Du J.Z."/>
            <person name="Liang Y.Q."/>
        </authorList>
    </citation>
    <scope>NUCLEOTIDE SEQUENCE</scope>
    <source>
        <strain evidence="12">A06</strain>
    </source>
</reference>
<comment type="subunit">
    <text evidence="8">Composed of six subunits; NqrA, NqrB, NqrC, NqrD, NqrE and NqrF.</text>
</comment>
<name>A0AA42C537_9BACT</name>
<comment type="caution">
    <text evidence="12">The sequence shown here is derived from an EMBL/GenBank/DDBJ whole genome shotgun (WGS) entry which is preliminary data.</text>
</comment>
<dbReference type="EC" id="7.2.1.1" evidence="8"/>
<evidence type="ECO:0000259" key="10">
    <source>
        <dbReference type="Pfam" id="PF11973"/>
    </source>
</evidence>
<dbReference type="HAMAP" id="MF_00425">
    <property type="entry name" value="NqrA"/>
    <property type="match status" value="1"/>
</dbReference>
<dbReference type="Pfam" id="PF05896">
    <property type="entry name" value="NQRA_N"/>
    <property type="match status" value="1"/>
</dbReference>
<keyword evidence="7 8" id="KW-0739">Sodium transport</keyword>
<evidence type="ECO:0000313" key="12">
    <source>
        <dbReference type="EMBL" id="MCW0481144.1"/>
    </source>
</evidence>
<dbReference type="Pfam" id="PF11973">
    <property type="entry name" value="NQRA_SLBB"/>
    <property type="match status" value="1"/>
</dbReference>
<keyword evidence="3 8" id="KW-0520">NAD</keyword>
<evidence type="ECO:0000256" key="7">
    <source>
        <dbReference type="ARBA" id="ARBA00023201"/>
    </source>
</evidence>
<keyword evidence="4 8" id="KW-0915">Sodium</keyword>
<feature type="domain" description="NqrA N-terminal barrel-sandwich hybrid" evidence="9">
    <location>
        <begin position="6"/>
        <end position="98"/>
    </location>
</feature>
<dbReference type="PANTHER" id="PTHR37839:SF1">
    <property type="entry name" value="NA(+)-TRANSLOCATING NADH-QUINONE REDUCTASE SUBUNIT A"/>
    <property type="match status" value="1"/>
</dbReference>
<evidence type="ECO:0000256" key="6">
    <source>
        <dbReference type="ARBA" id="ARBA00023075"/>
    </source>
</evidence>
<dbReference type="EMBL" id="JAPAAF010000001">
    <property type="protein sequence ID" value="MCW0481144.1"/>
    <property type="molecule type" value="Genomic_DNA"/>
</dbReference>
<keyword evidence="5 8" id="KW-0406">Ion transport</keyword>
<dbReference type="RefSeq" id="WP_282589749.1">
    <property type="nucleotide sequence ID" value="NZ_JAPAAF010000001.1"/>
</dbReference>
<evidence type="ECO:0000259" key="9">
    <source>
        <dbReference type="Pfam" id="PF05896"/>
    </source>
</evidence>
<comment type="function">
    <text evidence="8">NQR complex catalyzes the reduction of ubiquinone-1 to ubiquinol by two successive reactions, coupled with the transport of Na(+) ions from the cytoplasm to the periplasm. NqrA to NqrE are probably involved in the second step, the conversion of ubisemiquinone to ubiquinol.</text>
</comment>
<proteinExistence type="inferred from homology"/>
<evidence type="ECO:0000313" key="13">
    <source>
        <dbReference type="Proteomes" id="UP001163821"/>
    </source>
</evidence>
<evidence type="ECO:0000259" key="11">
    <source>
        <dbReference type="Pfam" id="PF24836"/>
    </source>
</evidence>
<keyword evidence="13" id="KW-1185">Reference proteome</keyword>
<dbReference type="InterPro" id="IPR056148">
    <property type="entry name" value="NQRA_2nd"/>
</dbReference>
<comment type="similarity">
    <text evidence="8">Belongs to the NqrA family.</text>
</comment>
<accession>A0AA42C537</accession>
<protein>
    <recommendedName>
        <fullName evidence="8">Na(+)-translocating NADH-quinone reductase subunit A</fullName>
        <shortName evidence="8">Na(+)-NQR subunit A</shortName>
        <shortName evidence="8">Na(+)-translocating NQR subunit A</shortName>
        <ecNumber evidence="8">7.2.1.1</ecNumber>
    </recommendedName>
    <alternativeName>
        <fullName evidence="8">NQR complex subunit A</fullName>
    </alternativeName>
    <alternativeName>
        <fullName evidence="8">NQR-1 subunit A</fullName>
    </alternativeName>
</protein>
<dbReference type="NCBIfam" id="NF003761">
    <property type="entry name" value="PRK05352.1-4"/>
    <property type="match status" value="1"/>
</dbReference>
<evidence type="ECO:0000256" key="3">
    <source>
        <dbReference type="ARBA" id="ARBA00023027"/>
    </source>
</evidence>
<dbReference type="GO" id="GO:0016655">
    <property type="term" value="F:oxidoreductase activity, acting on NAD(P)H, quinone or similar compound as acceptor"/>
    <property type="evidence" value="ECO:0007669"/>
    <property type="project" value="UniProtKB-UniRule"/>
</dbReference>
<evidence type="ECO:0000256" key="4">
    <source>
        <dbReference type="ARBA" id="ARBA00023053"/>
    </source>
</evidence>
<dbReference type="AlphaFoldDB" id="A0AA42C537"/>
<dbReference type="InterPro" id="IPR008703">
    <property type="entry name" value="NqrA"/>
</dbReference>
<evidence type="ECO:0000256" key="5">
    <source>
        <dbReference type="ARBA" id="ARBA00023065"/>
    </source>
</evidence>
<gene>
    <name evidence="8" type="primary">nqrA</name>
    <name evidence="12" type="ORF">N2K84_00275</name>
</gene>
<feature type="domain" description="NqrA second alpha/beta" evidence="11">
    <location>
        <begin position="114"/>
        <end position="258"/>
    </location>
</feature>
<evidence type="ECO:0000256" key="8">
    <source>
        <dbReference type="HAMAP-Rule" id="MF_00425"/>
    </source>
</evidence>
<feature type="domain" description="Na(+)-translocating NADH-quinone reductase subunit A C-terminal" evidence="10">
    <location>
        <begin position="264"/>
        <end position="313"/>
    </location>
</feature>
<evidence type="ECO:0000256" key="2">
    <source>
        <dbReference type="ARBA" id="ARBA00022967"/>
    </source>
</evidence>
<dbReference type="NCBIfam" id="TIGR01936">
    <property type="entry name" value="nqrA"/>
    <property type="match status" value="1"/>
</dbReference>
<dbReference type="PANTHER" id="PTHR37839">
    <property type="entry name" value="NA(+)-TRANSLOCATING NADH-QUINONE REDUCTASE SUBUNIT A"/>
    <property type="match status" value="1"/>
</dbReference>
<dbReference type="Proteomes" id="UP001163821">
    <property type="component" value="Unassembled WGS sequence"/>
</dbReference>
<dbReference type="GO" id="GO:0006814">
    <property type="term" value="P:sodium ion transport"/>
    <property type="evidence" value="ECO:0007669"/>
    <property type="project" value="UniProtKB-UniRule"/>
</dbReference>
<dbReference type="InterPro" id="IPR056147">
    <property type="entry name" value="NQRA_N"/>
</dbReference>
<keyword evidence="6 8" id="KW-0830">Ubiquinone</keyword>
<keyword evidence="1 8" id="KW-0813">Transport</keyword>
<keyword evidence="2 8" id="KW-1278">Translocase</keyword>
<evidence type="ECO:0000256" key="1">
    <source>
        <dbReference type="ARBA" id="ARBA00022448"/>
    </source>
</evidence>
<organism evidence="12 13">
    <name type="scientific">Gaoshiqia sediminis</name>
    <dbReference type="NCBI Taxonomy" id="2986998"/>
    <lineage>
        <taxon>Bacteria</taxon>
        <taxon>Pseudomonadati</taxon>
        <taxon>Bacteroidota</taxon>
        <taxon>Bacteroidia</taxon>
        <taxon>Marinilabiliales</taxon>
        <taxon>Prolixibacteraceae</taxon>
        <taxon>Gaoshiqia</taxon>
    </lineage>
</organism>